<organism evidence="3 4">
    <name type="scientific">Mesorhabditis spiculigera</name>
    <dbReference type="NCBI Taxonomy" id="96644"/>
    <lineage>
        <taxon>Eukaryota</taxon>
        <taxon>Metazoa</taxon>
        <taxon>Ecdysozoa</taxon>
        <taxon>Nematoda</taxon>
        <taxon>Chromadorea</taxon>
        <taxon>Rhabditida</taxon>
        <taxon>Rhabditina</taxon>
        <taxon>Rhabditomorpha</taxon>
        <taxon>Rhabditoidea</taxon>
        <taxon>Rhabditidae</taxon>
        <taxon>Mesorhabditinae</taxon>
        <taxon>Mesorhabditis</taxon>
    </lineage>
</organism>
<evidence type="ECO:0000313" key="4">
    <source>
        <dbReference type="Proteomes" id="UP001177023"/>
    </source>
</evidence>
<reference evidence="3" key="1">
    <citation type="submission" date="2023-06" db="EMBL/GenBank/DDBJ databases">
        <authorList>
            <person name="Delattre M."/>
        </authorList>
    </citation>
    <scope>NUCLEOTIDE SEQUENCE</scope>
    <source>
        <strain evidence="3">AF72</strain>
    </source>
</reference>
<keyword evidence="2" id="KW-1133">Transmembrane helix</keyword>
<proteinExistence type="predicted"/>
<dbReference type="Proteomes" id="UP001177023">
    <property type="component" value="Unassembled WGS sequence"/>
</dbReference>
<feature type="region of interest" description="Disordered" evidence="1">
    <location>
        <begin position="278"/>
        <end position="301"/>
    </location>
</feature>
<sequence length="301" mass="33939">MLTLLLILVLNHSVLAMGVDSNDVNFDLGYAILLGGLFVLLVYQLIPRRQRKISYEEQEDFEEEADDAVPQNNSEAEKDLDEDLLHAESREEENEKADEDPAQYILKTTPLEYSNALRSLIGLMAIKKSKSLMWDCPAAYWQSKFDEHTKTLKAGVAKKAVTMELLKRVCLRLARGFAATLKMSVLSLLKKSQKQPEEVFVARTSAEHLRILIGNQLFSETLPEVSKFPACYEDFIYAWLYRLETEGKCSAGPQAIEEAFVSLAEAVIDKLTVACSHPDEAGPDGARQANREKEMLSRYRS</sequence>
<evidence type="ECO:0000313" key="3">
    <source>
        <dbReference type="EMBL" id="CAJ0581338.1"/>
    </source>
</evidence>
<feature type="compositionally biased region" description="Basic and acidic residues" evidence="1">
    <location>
        <begin position="289"/>
        <end position="301"/>
    </location>
</feature>
<dbReference type="EMBL" id="CATQJA010002663">
    <property type="protein sequence ID" value="CAJ0581338.1"/>
    <property type="molecule type" value="Genomic_DNA"/>
</dbReference>
<keyword evidence="4" id="KW-1185">Reference proteome</keyword>
<feature type="non-terminal residue" evidence="3">
    <location>
        <position position="301"/>
    </location>
</feature>
<evidence type="ECO:0000256" key="2">
    <source>
        <dbReference type="SAM" id="Phobius"/>
    </source>
</evidence>
<gene>
    <name evidence="3" type="ORF">MSPICULIGERA_LOCUS19500</name>
</gene>
<keyword evidence="2" id="KW-0472">Membrane</keyword>
<name>A0AA36D589_9BILA</name>
<comment type="caution">
    <text evidence="3">The sequence shown here is derived from an EMBL/GenBank/DDBJ whole genome shotgun (WGS) entry which is preliminary data.</text>
</comment>
<accession>A0AA36D589</accession>
<keyword evidence="2" id="KW-0812">Transmembrane</keyword>
<feature type="region of interest" description="Disordered" evidence="1">
    <location>
        <begin position="57"/>
        <end position="79"/>
    </location>
</feature>
<evidence type="ECO:0000256" key="1">
    <source>
        <dbReference type="SAM" id="MobiDB-lite"/>
    </source>
</evidence>
<feature type="transmembrane region" description="Helical" evidence="2">
    <location>
        <begin position="28"/>
        <end position="46"/>
    </location>
</feature>
<dbReference type="AlphaFoldDB" id="A0AA36D589"/>
<feature type="compositionally biased region" description="Acidic residues" evidence="1">
    <location>
        <begin position="57"/>
        <end position="67"/>
    </location>
</feature>
<protein>
    <submittedName>
        <fullName evidence="3">Uncharacterized protein</fullName>
    </submittedName>
</protein>